<protein>
    <submittedName>
        <fullName evidence="1">Uncharacterized protein</fullName>
    </submittedName>
</protein>
<name>A0A9Q0WK21_9ROSI</name>
<dbReference type="AlphaFoldDB" id="A0A9Q0WK21"/>
<organism evidence="1 2">
    <name type="scientific">Salix koriyanagi</name>
    <dbReference type="NCBI Taxonomy" id="2511006"/>
    <lineage>
        <taxon>Eukaryota</taxon>
        <taxon>Viridiplantae</taxon>
        <taxon>Streptophyta</taxon>
        <taxon>Embryophyta</taxon>
        <taxon>Tracheophyta</taxon>
        <taxon>Spermatophyta</taxon>
        <taxon>Magnoliopsida</taxon>
        <taxon>eudicotyledons</taxon>
        <taxon>Gunneridae</taxon>
        <taxon>Pentapetalae</taxon>
        <taxon>rosids</taxon>
        <taxon>fabids</taxon>
        <taxon>Malpighiales</taxon>
        <taxon>Salicaceae</taxon>
        <taxon>Saliceae</taxon>
        <taxon>Salix</taxon>
    </lineage>
</organism>
<keyword evidence="2" id="KW-1185">Reference proteome</keyword>
<sequence>MLQEIFLVMSAVGKIHSVQSLKAIDSLRKEFFSLLMDTSLVDRNPTISASHVAMTKIWFKQFFAMPSILEICAIMNNGKSFSLKTMEDGMVLIHSDSTAVSDSLFLLFGGSISKRRFC</sequence>
<reference evidence="1" key="2">
    <citation type="journal article" date="2023" name="Int. J. Mol. Sci.">
        <title>De Novo Assembly and Annotation of 11 Diverse Shrub Willow (Salix) Genomes Reveals Novel Gene Organization in Sex-Linked Regions.</title>
        <authorList>
            <person name="Hyden B."/>
            <person name="Feng K."/>
            <person name="Yates T.B."/>
            <person name="Jawdy S."/>
            <person name="Cereghino C."/>
            <person name="Smart L.B."/>
            <person name="Muchero W."/>
        </authorList>
    </citation>
    <scope>NUCLEOTIDE SEQUENCE</scope>
    <source>
        <tissue evidence="1">Shoot tip</tissue>
    </source>
</reference>
<evidence type="ECO:0000313" key="2">
    <source>
        <dbReference type="Proteomes" id="UP001151752"/>
    </source>
</evidence>
<evidence type="ECO:0000313" key="1">
    <source>
        <dbReference type="EMBL" id="KAJ6768725.1"/>
    </source>
</evidence>
<gene>
    <name evidence="1" type="ORF">OIU74_022389</name>
</gene>
<proteinExistence type="predicted"/>
<reference evidence="1" key="1">
    <citation type="submission" date="2022-11" db="EMBL/GenBank/DDBJ databases">
        <authorList>
            <person name="Hyden B.L."/>
            <person name="Feng K."/>
            <person name="Yates T."/>
            <person name="Jawdy S."/>
            <person name="Smart L.B."/>
            <person name="Muchero W."/>
        </authorList>
    </citation>
    <scope>NUCLEOTIDE SEQUENCE</scope>
    <source>
        <tissue evidence="1">Shoot tip</tissue>
    </source>
</reference>
<accession>A0A9Q0WK21</accession>
<dbReference type="Proteomes" id="UP001151752">
    <property type="component" value="Chromosome 8"/>
</dbReference>
<comment type="caution">
    <text evidence="1">The sequence shown here is derived from an EMBL/GenBank/DDBJ whole genome shotgun (WGS) entry which is preliminary data.</text>
</comment>
<dbReference type="EMBL" id="JAPFFM010000003">
    <property type="protein sequence ID" value="KAJ6768725.1"/>
    <property type="molecule type" value="Genomic_DNA"/>
</dbReference>